<comment type="caution">
    <text evidence="2">The sequence shown here is derived from an EMBL/GenBank/DDBJ whole genome shotgun (WGS) entry which is preliminary data.</text>
</comment>
<keyword evidence="3" id="KW-1185">Reference proteome</keyword>
<reference evidence="2" key="1">
    <citation type="journal article" date="2014" name="Int. J. Syst. Evol. Microbiol.">
        <title>Complete genome sequence of Corynebacterium casei LMG S-19264T (=DSM 44701T), isolated from a smear-ripened cheese.</title>
        <authorList>
            <consortium name="US DOE Joint Genome Institute (JGI-PGF)"/>
            <person name="Walter F."/>
            <person name="Albersmeier A."/>
            <person name="Kalinowski J."/>
            <person name="Ruckert C."/>
        </authorList>
    </citation>
    <scope>NUCLEOTIDE SEQUENCE</scope>
    <source>
        <strain evidence="2">CGMCC 1.12698</strain>
    </source>
</reference>
<dbReference type="Proteomes" id="UP000605259">
    <property type="component" value="Unassembled WGS sequence"/>
</dbReference>
<evidence type="ECO:0008006" key="4">
    <source>
        <dbReference type="Google" id="ProtNLM"/>
    </source>
</evidence>
<dbReference type="Pfam" id="PF13219">
    <property type="entry name" value="DUF4027"/>
    <property type="match status" value="1"/>
</dbReference>
<dbReference type="AlphaFoldDB" id="A0A917AX09"/>
<organism evidence="2 3">
    <name type="scientific">Priestia taiwanensis</name>
    <dbReference type="NCBI Taxonomy" id="1347902"/>
    <lineage>
        <taxon>Bacteria</taxon>
        <taxon>Bacillati</taxon>
        <taxon>Bacillota</taxon>
        <taxon>Bacilli</taxon>
        <taxon>Bacillales</taxon>
        <taxon>Bacillaceae</taxon>
        <taxon>Priestia</taxon>
    </lineage>
</organism>
<accession>A0A917AX09</accession>
<evidence type="ECO:0000256" key="1">
    <source>
        <dbReference type="SAM" id="Phobius"/>
    </source>
</evidence>
<evidence type="ECO:0000313" key="2">
    <source>
        <dbReference type="EMBL" id="GGE81077.1"/>
    </source>
</evidence>
<dbReference type="InterPro" id="IPR025104">
    <property type="entry name" value="DUF4027"/>
</dbReference>
<dbReference type="EMBL" id="BMFK01000004">
    <property type="protein sequence ID" value="GGE81077.1"/>
    <property type="molecule type" value="Genomic_DNA"/>
</dbReference>
<name>A0A917AX09_9BACI</name>
<keyword evidence="1" id="KW-0472">Membrane</keyword>
<keyword evidence="1" id="KW-1133">Transmembrane helix</keyword>
<sequence>MERKQDLLFSQLVTSICLGGFVLLTGITIVANVITQLFN</sequence>
<evidence type="ECO:0000313" key="3">
    <source>
        <dbReference type="Proteomes" id="UP000605259"/>
    </source>
</evidence>
<gene>
    <name evidence="2" type="ORF">GCM10007140_33310</name>
</gene>
<reference evidence="2" key="2">
    <citation type="submission" date="2020-09" db="EMBL/GenBank/DDBJ databases">
        <authorList>
            <person name="Sun Q."/>
            <person name="Zhou Y."/>
        </authorList>
    </citation>
    <scope>NUCLEOTIDE SEQUENCE</scope>
    <source>
        <strain evidence="2">CGMCC 1.12698</strain>
    </source>
</reference>
<proteinExistence type="predicted"/>
<feature type="transmembrane region" description="Helical" evidence="1">
    <location>
        <begin position="12"/>
        <end position="34"/>
    </location>
</feature>
<dbReference type="RefSeq" id="WP_188389621.1">
    <property type="nucleotide sequence ID" value="NZ_BMFK01000004.1"/>
</dbReference>
<protein>
    <recommendedName>
        <fullName evidence="4">DUF4027 domain-containing protein</fullName>
    </recommendedName>
</protein>
<keyword evidence="1" id="KW-0812">Transmembrane</keyword>